<feature type="compositionally biased region" description="Polar residues" evidence="1">
    <location>
        <begin position="222"/>
        <end position="248"/>
    </location>
</feature>
<gene>
    <name evidence="2" type="ORF">EGW08_007129</name>
</gene>
<organism evidence="2 3">
    <name type="scientific">Elysia chlorotica</name>
    <name type="common">Eastern emerald elysia</name>
    <name type="synonym">Sea slug</name>
    <dbReference type="NCBI Taxonomy" id="188477"/>
    <lineage>
        <taxon>Eukaryota</taxon>
        <taxon>Metazoa</taxon>
        <taxon>Spiralia</taxon>
        <taxon>Lophotrochozoa</taxon>
        <taxon>Mollusca</taxon>
        <taxon>Gastropoda</taxon>
        <taxon>Heterobranchia</taxon>
        <taxon>Euthyneura</taxon>
        <taxon>Panpulmonata</taxon>
        <taxon>Sacoglossa</taxon>
        <taxon>Placobranchoidea</taxon>
        <taxon>Plakobranchidae</taxon>
        <taxon>Elysia</taxon>
    </lineage>
</organism>
<comment type="caution">
    <text evidence="2">The sequence shown here is derived from an EMBL/GenBank/DDBJ whole genome shotgun (WGS) entry which is preliminary data.</text>
</comment>
<sequence>MGSRSLNGQARAGHHSIMSCRSRQTGKKKATVVTVITKKKITRLLQLATQWVASWRLVSTDDSTSGSSSDSSSCSECDCSNCVESSSDASSDASSSSSCSCSSCCPSSSGSSCSESESSDEEEVCHRGTAVKAARKTSSKPLVGKTSKAAPKTVKGNRKPSTTSKSATDGKKKSQAAKPKKSAASAKSNKPAAKSKVVSTPVKKTSTARRGPRKANGEPTAKQASSRASTAKKQNSPVKSGGKPSTKQADQKDVSSKGTKINLKQTSAQKGNVKSPAKPKGNTSKGGNVCEPKMSFKCEMVDDCPGRSA</sequence>
<feature type="compositionally biased region" description="Low complexity" evidence="1">
    <location>
        <begin position="182"/>
        <end position="205"/>
    </location>
</feature>
<keyword evidence="3" id="KW-1185">Reference proteome</keyword>
<evidence type="ECO:0000256" key="1">
    <source>
        <dbReference type="SAM" id="MobiDB-lite"/>
    </source>
</evidence>
<feature type="region of interest" description="Disordered" evidence="1">
    <location>
        <begin position="130"/>
        <end position="309"/>
    </location>
</feature>
<feature type="region of interest" description="Disordered" evidence="1">
    <location>
        <begin position="1"/>
        <end position="25"/>
    </location>
</feature>
<dbReference type="EMBL" id="RQTK01000181">
    <property type="protein sequence ID" value="RUS85124.1"/>
    <property type="molecule type" value="Genomic_DNA"/>
</dbReference>
<proteinExistence type="predicted"/>
<evidence type="ECO:0000313" key="2">
    <source>
        <dbReference type="EMBL" id="RUS85124.1"/>
    </source>
</evidence>
<protein>
    <submittedName>
        <fullName evidence="2">Uncharacterized protein</fullName>
    </submittedName>
</protein>
<reference evidence="2 3" key="1">
    <citation type="submission" date="2019-01" db="EMBL/GenBank/DDBJ databases">
        <title>A draft genome assembly of the solar-powered sea slug Elysia chlorotica.</title>
        <authorList>
            <person name="Cai H."/>
            <person name="Li Q."/>
            <person name="Fang X."/>
            <person name="Li J."/>
            <person name="Curtis N.E."/>
            <person name="Altenburger A."/>
            <person name="Shibata T."/>
            <person name="Feng M."/>
            <person name="Maeda T."/>
            <person name="Schwartz J.A."/>
            <person name="Shigenobu S."/>
            <person name="Lundholm N."/>
            <person name="Nishiyama T."/>
            <person name="Yang H."/>
            <person name="Hasebe M."/>
            <person name="Li S."/>
            <person name="Pierce S.K."/>
            <person name="Wang J."/>
        </authorList>
    </citation>
    <scope>NUCLEOTIDE SEQUENCE [LARGE SCALE GENOMIC DNA]</scope>
    <source>
        <strain evidence="2">EC2010</strain>
        <tissue evidence="2">Whole organism of an adult</tissue>
    </source>
</reference>
<dbReference type="Proteomes" id="UP000271974">
    <property type="component" value="Unassembled WGS sequence"/>
</dbReference>
<name>A0A3S1A891_ELYCH</name>
<dbReference type="AlphaFoldDB" id="A0A3S1A891"/>
<accession>A0A3S1A891</accession>
<feature type="compositionally biased region" description="Polar residues" evidence="1">
    <location>
        <begin position="256"/>
        <end position="272"/>
    </location>
</feature>
<evidence type="ECO:0000313" key="3">
    <source>
        <dbReference type="Proteomes" id="UP000271974"/>
    </source>
</evidence>